<dbReference type="SUPFAM" id="SSF56529">
    <property type="entry name" value="FAH"/>
    <property type="match status" value="1"/>
</dbReference>
<dbReference type="NCBIfam" id="TIGR01266">
    <property type="entry name" value="fum_ac_acetase"/>
    <property type="match status" value="1"/>
</dbReference>
<feature type="active site" description="Proton acceptor" evidence="11">
    <location>
        <position position="144"/>
    </location>
</feature>
<protein>
    <recommendedName>
        <fullName evidence="4">fumarylacetoacetase</fullName>
        <ecNumber evidence="4">3.7.1.2</ecNumber>
    </recommendedName>
</protein>
<dbReference type="Proteomes" id="UP000319859">
    <property type="component" value="Unassembled WGS sequence"/>
</dbReference>
<dbReference type="Gene3D" id="2.30.30.230">
    <property type="entry name" value="Fumarylacetoacetase, N-terminal domain"/>
    <property type="match status" value="1"/>
</dbReference>
<feature type="binding site" evidence="12">
    <location>
        <position position="250"/>
    </location>
    <ligand>
        <name>substrate</name>
    </ligand>
</feature>
<dbReference type="GO" id="GO:0006559">
    <property type="term" value="P:L-phenylalanine catabolic process"/>
    <property type="evidence" value="ECO:0007669"/>
    <property type="project" value="UniProtKB-UniPathway"/>
</dbReference>
<feature type="binding site" evidence="13">
    <location>
        <position position="263"/>
    </location>
    <ligand>
        <name>Mg(2+)</name>
        <dbReference type="ChEBI" id="CHEBI:18420"/>
    </ligand>
</feature>
<evidence type="ECO:0000259" key="15">
    <source>
        <dbReference type="Pfam" id="PF09298"/>
    </source>
</evidence>
<evidence type="ECO:0000256" key="2">
    <source>
        <dbReference type="ARBA" id="ARBA00001946"/>
    </source>
</evidence>
<evidence type="ECO:0000256" key="8">
    <source>
        <dbReference type="ARBA" id="ARBA00022842"/>
    </source>
</evidence>
<feature type="binding site" evidence="13">
    <location>
        <position position="243"/>
    </location>
    <ligand>
        <name>Ca(2+)</name>
        <dbReference type="ChEBI" id="CHEBI:29108"/>
    </ligand>
</feature>
<organism evidence="16 17">
    <name type="scientific">Nitrospirillum amazonense</name>
    <dbReference type="NCBI Taxonomy" id="28077"/>
    <lineage>
        <taxon>Bacteria</taxon>
        <taxon>Pseudomonadati</taxon>
        <taxon>Pseudomonadota</taxon>
        <taxon>Alphaproteobacteria</taxon>
        <taxon>Rhodospirillales</taxon>
        <taxon>Azospirillaceae</taxon>
        <taxon>Nitrospirillum</taxon>
    </lineage>
</organism>
<feature type="binding site" evidence="13">
    <location>
        <position position="243"/>
    </location>
    <ligand>
        <name>Mg(2+)</name>
        <dbReference type="ChEBI" id="CHEBI:18420"/>
    </ligand>
</feature>
<evidence type="ECO:0000256" key="13">
    <source>
        <dbReference type="PIRSR" id="PIRSR605959-3"/>
    </source>
</evidence>
<dbReference type="PANTHER" id="PTHR43069:SF2">
    <property type="entry name" value="FUMARYLACETOACETASE"/>
    <property type="match status" value="1"/>
</dbReference>
<evidence type="ECO:0000313" key="17">
    <source>
        <dbReference type="Proteomes" id="UP000319859"/>
    </source>
</evidence>
<evidence type="ECO:0000256" key="7">
    <source>
        <dbReference type="ARBA" id="ARBA00022837"/>
    </source>
</evidence>
<feature type="binding site" evidence="13">
    <location>
        <position position="211"/>
    </location>
    <ligand>
        <name>Ca(2+)</name>
        <dbReference type="ChEBI" id="CHEBI:29108"/>
    </ligand>
</feature>
<feature type="binding site" evidence="12">
    <location>
        <position position="370"/>
    </location>
    <ligand>
        <name>substrate</name>
    </ligand>
</feature>
<evidence type="ECO:0000256" key="12">
    <source>
        <dbReference type="PIRSR" id="PIRSR605959-2"/>
    </source>
</evidence>
<keyword evidence="5 13" id="KW-0479">Metal-binding</keyword>
<evidence type="ECO:0000256" key="5">
    <source>
        <dbReference type="ARBA" id="ARBA00022723"/>
    </source>
</evidence>
<sequence>MNIPLIDETHNPALTSWVSSANGHAEFPIQNLPLGVFSTRNEAPRGGVAIGDWVLDLAKAGRSGLLTGDALDAAIAASGPTLNPLLALGAGPRRALRRRLSQLLATGSDDQGIVEGLLYHAADCTLNLPTAIGGYTDFYAGIHHALNVGRQFRPDNPLLPNYKHVPIGYHGRASSVRVTGAEVRRPNGQRKAPDAEAPTFGPSQRLDLELELGIWIGPGNELGTPIAIGAADSHIAGLCLLNDWSARDLQAWEYQPLGPFLAKNFLTTVSPWIVTAEALAPFRTRQPARGPDDPKPLPYLWDETDQERGAYGIELSVLIRTPKMREDKEAPHRLGTGPATNLYWTAAQLVAHHTCNGCDLNPGDLLGTGTISTPDDSGVGSLLELTRGGKAPITLPNGETRTFLADGDELILAGRAVADGYVSIGFGDCRGQVTPALNI</sequence>
<keyword evidence="9" id="KW-0828">Tyrosine catabolism</keyword>
<comment type="pathway">
    <text evidence="3">Amino-acid degradation; L-phenylalanine degradation; acetoacetate and fumarate from L-phenylalanine: step 6/6.</text>
</comment>
<feature type="domain" description="Fumarylacetoacetase-like C-terminal" evidence="14">
    <location>
        <begin position="137"/>
        <end position="433"/>
    </location>
</feature>
<dbReference type="EMBL" id="VITN01000002">
    <property type="protein sequence ID" value="TWB23639.1"/>
    <property type="molecule type" value="Genomic_DNA"/>
</dbReference>
<evidence type="ECO:0000259" key="14">
    <source>
        <dbReference type="Pfam" id="PF01557"/>
    </source>
</evidence>
<keyword evidence="8 13" id="KW-0460">Magnesium</keyword>
<feature type="binding site" evidence="13">
    <location>
        <position position="267"/>
    </location>
    <ligand>
        <name>Mg(2+)</name>
        <dbReference type="ChEBI" id="CHEBI:18420"/>
    </ligand>
</feature>
<dbReference type="PANTHER" id="PTHR43069">
    <property type="entry name" value="FUMARYLACETOACETASE"/>
    <property type="match status" value="1"/>
</dbReference>
<feature type="binding site" evidence="12">
    <location>
        <position position="139"/>
    </location>
    <ligand>
        <name>substrate</name>
    </ligand>
</feature>
<keyword evidence="6 16" id="KW-0378">Hydrolase</keyword>
<dbReference type="InterPro" id="IPR015377">
    <property type="entry name" value="Fumarylacetoacetase_N"/>
</dbReference>
<keyword evidence="7 13" id="KW-0106">Calcium</keyword>
<comment type="caution">
    <text evidence="16">The sequence shown here is derived from an EMBL/GenBank/DDBJ whole genome shotgun (WGS) entry which is preliminary data.</text>
</comment>
<dbReference type="Gene3D" id="3.90.850.10">
    <property type="entry name" value="Fumarylacetoacetase-like, C-terminal domain"/>
    <property type="match status" value="1"/>
</dbReference>
<dbReference type="RefSeq" id="WP_186457196.1">
    <property type="nucleotide sequence ID" value="NZ_VITN01000002.1"/>
</dbReference>
<dbReference type="Pfam" id="PF09298">
    <property type="entry name" value="FAA_hydrolase_N"/>
    <property type="match status" value="1"/>
</dbReference>
<evidence type="ECO:0000256" key="4">
    <source>
        <dbReference type="ARBA" id="ARBA00012094"/>
    </source>
</evidence>
<feature type="binding site" evidence="13">
    <location>
        <position position="209"/>
    </location>
    <ligand>
        <name>Ca(2+)</name>
        <dbReference type="ChEBI" id="CHEBI:29108"/>
    </ligand>
</feature>
<dbReference type="AlphaFoldDB" id="A0A560FPU9"/>
<evidence type="ECO:0000256" key="9">
    <source>
        <dbReference type="ARBA" id="ARBA00022878"/>
    </source>
</evidence>
<evidence type="ECO:0000256" key="1">
    <source>
        <dbReference type="ARBA" id="ARBA00001913"/>
    </source>
</evidence>
<evidence type="ECO:0000256" key="3">
    <source>
        <dbReference type="ARBA" id="ARBA00004782"/>
    </source>
</evidence>
<evidence type="ECO:0000256" key="6">
    <source>
        <dbReference type="ARBA" id="ARBA00022801"/>
    </source>
</evidence>
<accession>A0A560FPU9</accession>
<comment type="cofactor">
    <cofactor evidence="1 13">
        <name>Ca(2+)</name>
        <dbReference type="ChEBI" id="CHEBI:29108"/>
    </cofactor>
</comment>
<gene>
    <name evidence="16" type="ORF">FBZ89_102396</name>
</gene>
<dbReference type="GO" id="GO:0006572">
    <property type="term" value="P:L-tyrosine catabolic process"/>
    <property type="evidence" value="ECO:0007669"/>
    <property type="project" value="UniProtKB-KW"/>
</dbReference>
<dbReference type="InterPro" id="IPR036663">
    <property type="entry name" value="Fumarylacetoacetase_C_sf"/>
</dbReference>
<dbReference type="EC" id="3.7.1.2" evidence="4"/>
<dbReference type="InterPro" id="IPR036462">
    <property type="entry name" value="Fumarylacetoacetase_N_sf"/>
</dbReference>
<dbReference type="GO" id="GO:1902000">
    <property type="term" value="P:homogentisate catabolic process"/>
    <property type="evidence" value="ECO:0007669"/>
    <property type="project" value="TreeGrafter"/>
</dbReference>
<feature type="binding site" evidence="13">
    <location>
        <position position="137"/>
    </location>
    <ligand>
        <name>Ca(2+)</name>
        <dbReference type="ChEBI" id="CHEBI:29108"/>
    </ligand>
</feature>
<dbReference type="SUPFAM" id="SSF63433">
    <property type="entry name" value="Fumarylacetoacetate hydrolase, FAH, N-terminal domain"/>
    <property type="match status" value="1"/>
</dbReference>
<proteinExistence type="predicted"/>
<feature type="binding site" evidence="12">
    <location>
        <position position="254"/>
    </location>
    <ligand>
        <name>substrate</name>
    </ligand>
</feature>
<dbReference type="GO" id="GO:0004334">
    <property type="term" value="F:fumarylacetoacetase activity"/>
    <property type="evidence" value="ECO:0007669"/>
    <property type="project" value="UniProtKB-EC"/>
</dbReference>
<dbReference type="Pfam" id="PF01557">
    <property type="entry name" value="FAA_hydrolase"/>
    <property type="match status" value="1"/>
</dbReference>
<evidence type="ECO:0000313" key="16">
    <source>
        <dbReference type="EMBL" id="TWB23639.1"/>
    </source>
</evidence>
<dbReference type="InterPro" id="IPR005959">
    <property type="entry name" value="Fumarylacetoacetase"/>
</dbReference>
<comment type="cofactor">
    <cofactor evidence="2 13">
        <name>Mg(2+)</name>
        <dbReference type="ChEBI" id="CHEBI:18420"/>
    </cofactor>
</comment>
<dbReference type="UniPathway" id="UPA00139">
    <property type="reaction ID" value="UER00341"/>
</dbReference>
<evidence type="ECO:0000256" key="11">
    <source>
        <dbReference type="PIRSR" id="PIRSR605959-1"/>
    </source>
</evidence>
<feature type="domain" description="Fumarylacetoacetase N-terminal" evidence="15">
    <location>
        <begin position="30"/>
        <end position="129"/>
    </location>
</feature>
<dbReference type="InterPro" id="IPR011234">
    <property type="entry name" value="Fumarylacetoacetase-like_C"/>
</dbReference>
<keyword evidence="10" id="KW-0585">Phenylalanine catabolism</keyword>
<dbReference type="GO" id="GO:0046872">
    <property type="term" value="F:metal ion binding"/>
    <property type="evidence" value="ECO:0007669"/>
    <property type="project" value="UniProtKB-KW"/>
</dbReference>
<name>A0A560FPU9_9PROT</name>
<feature type="binding site" evidence="12">
    <location>
        <position position="153"/>
    </location>
    <ligand>
        <name>substrate</name>
    </ligand>
</feature>
<evidence type="ECO:0000256" key="10">
    <source>
        <dbReference type="ARBA" id="ARBA00023232"/>
    </source>
</evidence>
<reference evidence="16 17" key="1">
    <citation type="submission" date="2019-06" db="EMBL/GenBank/DDBJ databases">
        <title>Genomic Encyclopedia of Type Strains, Phase IV (KMG-V): Genome sequencing to study the core and pangenomes of soil and plant-associated prokaryotes.</title>
        <authorList>
            <person name="Whitman W."/>
        </authorList>
    </citation>
    <scope>NUCLEOTIDE SEQUENCE [LARGE SCALE GENOMIC DNA]</scope>
    <source>
        <strain evidence="16 17">BR 11880</strain>
    </source>
</reference>